<accession>A0AAV5D677</accession>
<reference evidence="1" key="2">
    <citation type="submission" date="2021-12" db="EMBL/GenBank/DDBJ databases">
        <title>Resequencing data analysis of finger millet.</title>
        <authorList>
            <person name="Hatakeyama M."/>
            <person name="Aluri S."/>
            <person name="Balachadran M.T."/>
            <person name="Sivarajan S.R."/>
            <person name="Poveda L."/>
            <person name="Shimizu-Inatsugi R."/>
            <person name="Schlapbach R."/>
            <person name="Sreeman S.M."/>
            <person name="Shimizu K.K."/>
        </authorList>
    </citation>
    <scope>NUCLEOTIDE SEQUENCE</scope>
</reference>
<dbReference type="AlphaFoldDB" id="A0AAV5D677"/>
<keyword evidence="2" id="KW-1185">Reference proteome</keyword>
<dbReference type="Proteomes" id="UP001054889">
    <property type="component" value="Unassembled WGS sequence"/>
</dbReference>
<comment type="caution">
    <text evidence="1">The sequence shown here is derived from an EMBL/GenBank/DDBJ whole genome shotgun (WGS) entry which is preliminary data.</text>
</comment>
<evidence type="ECO:0000313" key="2">
    <source>
        <dbReference type="Proteomes" id="UP001054889"/>
    </source>
</evidence>
<name>A0AAV5D677_ELECO</name>
<evidence type="ECO:0000313" key="1">
    <source>
        <dbReference type="EMBL" id="GJN06144.1"/>
    </source>
</evidence>
<sequence length="125" mass="12987">MPPSSCASSASAPRRARWLRIAPGRPRGPGACLELSRAVPLARFGAARDRGQQAGGSGGGGRAGGRGGVLLLGDLVGALGSGLPRGEHQGGFKRAEEAPRGSRWEWRVNIAWSYRGDSLERGARS</sequence>
<protein>
    <submittedName>
        <fullName evidence="1">Uncharacterized protein</fullName>
    </submittedName>
</protein>
<proteinExistence type="predicted"/>
<gene>
    <name evidence="1" type="primary">ga23844</name>
    <name evidence="1" type="ORF">PR202_ga23844</name>
</gene>
<organism evidence="1 2">
    <name type="scientific">Eleusine coracana subsp. coracana</name>
    <dbReference type="NCBI Taxonomy" id="191504"/>
    <lineage>
        <taxon>Eukaryota</taxon>
        <taxon>Viridiplantae</taxon>
        <taxon>Streptophyta</taxon>
        <taxon>Embryophyta</taxon>
        <taxon>Tracheophyta</taxon>
        <taxon>Spermatophyta</taxon>
        <taxon>Magnoliopsida</taxon>
        <taxon>Liliopsida</taxon>
        <taxon>Poales</taxon>
        <taxon>Poaceae</taxon>
        <taxon>PACMAD clade</taxon>
        <taxon>Chloridoideae</taxon>
        <taxon>Cynodonteae</taxon>
        <taxon>Eleusininae</taxon>
        <taxon>Eleusine</taxon>
    </lineage>
</organism>
<reference evidence="1" key="1">
    <citation type="journal article" date="2018" name="DNA Res.">
        <title>Multiple hybrid de novo genome assembly of finger millet, an orphan allotetraploid crop.</title>
        <authorList>
            <person name="Hatakeyama M."/>
            <person name="Aluri S."/>
            <person name="Balachadran M.T."/>
            <person name="Sivarajan S.R."/>
            <person name="Patrignani A."/>
            <person name="Gruter S."/>
            <person name="Poveda L."/>
            <person name="Shimizu-Inatsugi R."/>
            <person name="Baeten J."/>
            <person name="Francoijs K.J."/>
            <person name="Nataraja K.N."/>
            <person name="Reddy Y.A.N."/>
            <person name="Phadnis S."/>
            <person name="Ravikumar R.L."/>
            <person name="Schlapbach R."/>
            <person name="Sreeman S.M."/>
            <person name="Shimizu K.K."/>
        </authorList>
    </citation>
    <scope>NUCLEOTIDE SEQUENCE</scope>
</reference>
<dbReference type="EMBL" id="BQKI01000012">
    <property type="protein sequence ID" value="GJN06144.1"/>
    <property type="molecule type" value="Genomic_DNA"/>
</dbReference>